<dbReference type="Proteomes" id="UP000623419">
    <property type="component" value="Unassembled WGS sequence"/>
</dbReference>
<dbReference type="SUPFAM" id="SSF51905">
    <property type="entry name" value="FAD/NAD(P)-binding domain"/>
    <property type="match status" value="1"/>
</dbReference>
<comment type="caution">
    <text evidence="2">The sequence shown here is derived from an EMBL/GenBank/DDBJ whole genome shotgun (WGS) entry which is preliminary data.</text>
</comment>
<dbReference type="PANTHER" id="PTHR43747:SF1">
    <property type="entry name" value="SLR1998 PROTEIN"/>
    <property type="match status" value="1"/>
</dbReference>
<dbReference type="Gene3D" id="3.50.50.60">
    <property type="entry name" value="FAD/NAD(P)-binding domain"/>
    <property type="match status" value="1"/>
</dbReference>
<gene>
    <name evidence="2" type="ORF">GCM10011521_11160</name>
</gene>
<accession>A0ABQ1HGC9</accession>
<sequence>MTARTETTQVLIVGAGPAGSVAAALLRQQGRQVLMLEKQRFPRFSIGESLLPQSMEYLEQAGMLRAVVEAGFQHKNGAAFAHDGRSTTFDFRQKSSLGWGTTYQVQRAEFDHVLAREAERTGAELRFEHEVLAVDVSGDKPRVSVRSPEGETYEVVADFLLDASGFARILPRLLDLERPSRFPVRGAIFTHVRDGITPGAAGFDRNKILITVHPRHHDVWYWTIPFSNGTCSLGVVAEQSYLARYEGSETERLQAIVGEDPGLSTLLANAQWSMPARQIVGYSANVDSLWGRNYALLGNAGEFLDPVFSSGVTIAFKSASLAAACLARQFGGETVDWEAEYGRPLRAGVDTFRTFVESWYAGGFQKIIFHENANPAIREMICSILAGYAWDTSNPYVADSKRRLGVLEQLCAA</sequence>
<feature type="domain" description="FAD-binding" evidence="1">
    <location>
        <begin position="8"/>
        <end position="184"/>
    </location>
</feature>
<dbReference type="InterPro" id="IPR002938">
    <property type="entry name" value="FAD-bd"/>
</dbReference>
<reference evidence="3" key="1">
    <citation type="journal article" date="2019" name="Int. J. Syst. Evol. Microbiol.">
        <title>The Global Catalogue of Microorganisms (GCM) 10K type strain sequencing project: providing services to taxonomists for standard genome sequencing and annotation.</title>
        <authorList>
            <consortium name="The Broad Institute Genomics Platform"/>
            <consortium name="The Broad Institute Genome Sequencing Center for Infectious Disease"/>
            <person name="Wu L."/>
            <person name="Ma J."/>
        </authorList>
    </citation>
    <scope>NUCLEOTIDE SEQUENCE [LARGE SCALE GENOMIC DNA]</scope>
    <source>
        <strain evidence="3">CGMCC 1.15905</strain>
    </source>
</reference>
<dbReference type="Pfam" id="PF01494">
    <property type="entry name" value="FAD_binding_3"/>
    <property type="match status" value="1"/>
</dbReference>
<dbReference type="InterPro" id="IPR050816">
    <property type="entry name" value="Flavin-dep_Halogenase_NPB"/>
</dbReference>
<keyword evidence="3" id="KW-1185">Reference proteome</keyword>
<evidence type="ECO:0000313" key="3">
    <source>
        <dbReference type="Proteomes" id="UP000623419"/>
    </source>
</evidence>
<name>A0ABQ1HGC9_9GAMM</name>
<dbReference type="PANTHER" id="PTHR43747">
    <property type="entry name" value="FAD-BINDING PROTEIN"/>
    <property type="match status" value="1"/>
</dbReference>
<dbReference type="RefSeq" id="WP_188662091.1">
    <property type="nucleotide sequence ID" value="NZ_BMKC01000001.1"/>
</dbReference>
<evidence type="ECO:0000313" key="2">
    <source>
        <dbReference type="EMBL" id="GGA74718.1"/>
    </source>
</evidence>
<protein>
    <submittedName>
        <fullName evidence="2">FAD-dependent oxidoreductase</fullName>
    </submittedName>
</protein>
<dbReference type="InterPro" id="IPR036188">
    <property type="entry name" value="FAD/NAD-bd_sf"/>
</dbReference>
<evidence type="ECO:0000259" key="1">
    <source>
        <dbReference type="Pfam" id="PF01494"/>
    </source>
</evidence>
<proteinExistence type="predicted"/>
<organism evidence="2 3">
    <name type="scientific">Arenimonas soli</name>
    <dbReference type="NCBI Taxonomy" id="2269504"/>
    <lineage>
        <taxon>Bacteria</taxon>
        <taxon>Pseudomonadati</taxon>
        <taxon>Pseudomonadota</taxon>
        <taxon>Gammaproteobacteria</taxon>
        <taxon>Lysobacterales</taxon>
        <taxon>Lysobacteraceae</taxon>
        <taxon>Arenimonas</taxon>
    </lineage>
</organism>
<dbReference type="EMBL" id="BMKC01000001">
    <property type="protein sequence ID" value="GGA74718.1"/>
    <property type="molecule type" value="Genomic_DNA"/>
</dbReference>